<evidence type="ECO:0000313" key="1">
    <source>
        <dbReference type="EMBL" id="MBM0275181.1"/>
    </source>
</evidence>
<gene>
    <name evidence="1" type="ORF">JM949_06790</name>
</gene>
<reference evidence="1 2" key="1">
    <citation type="submission" date="2021-01" db="EMBL/GenBank/DDBJ databases">
        <title>Draft genome sequence of Micromonospora sp. strain STR1s_6.</title>
        <authorList>
            <person name="Karlyshev A."/>
            <person name="Jawad R."/>
        </authorList>
    </citation>
    <scope>NUCLEOTIDE SEQUENCE [LARGE SCALE GENOMIC DNA]</scope>
    <source>
        <strain evidence="1 2">STR1S-6</strain>
    </source>
</reference>
<keyword evidence="2" id="KW-1185">Reference proteome</keyword>
<name>A0ABS1YCQ1_9ACTN</name>
<accession>A0ABS1YCQ1</accession>
<dbReference type="Proteomes" id="UP000622245">
    <property type="component" value="Unassembled WGS sequence"/>
</dbReference>
<evidence type="ECO:0000313" key="2">
    <source>
        <dbReference type="Proteomes" id="UP000622245"/>
    </source>
</evidence>
<proteinExistence type="predicted"/>
<comment type="caution">
    <text evidence="1">The sequence shown here is derived from an EMBL/GenBank/DDBJ whole genome shotgun (WGS) entry which is preliminary data.</text>
</comment>
<organism evidence="1 2">
    <name type="scientific">Micromonospora tarensis</name>
    <dbReference type="NCBI Taxonomy" id="2806100"/>
    <lineage>
        <taxon>Bacteria</taxon>
        <taxon>Bacillati</taxon>
        <taxon>Actinomycetota</taxon>
        <taxon>Actinomycetes</taxon>
        <taxon>Micromonosporales</taxon>
        <taxon>Micromonosporaceae</taxon>
        <taxon>Micromonospora</taxon>
    </lineage>
</organism>
<protein>
    <submittedName>
        <fullName evidence="1">Uncharacterized protein</fullName>
    </submittedName>
</protein>
<sequence length="114" mass="11561">MSVEHVRGRLPPRGAAGDLGEQLGGTLAVAAAGFARPLAGEFVGKLVLVHDAPASGQMVGQDESAGGVVGESHQLGRAVHPVVDLGRIRRFTALEGCAQGVAAGRQHHGPAYPV</sequence>
<dbReference type="EMBL" id="JAEVHL010000018">
    <property type="protein sequence ID" value="MBM0275181.1"/>
    <property type="molecule type" value="Genomic_DNA"/>
</dbReference>